<dbReference type="HOGENOM" id="CLU_126929_4_0_7"/>
<dbReference type="PIRSF" id="PIRSF004761">
    <property type="entry name" value="Hydrgn_mat_HypA"/>
    <property type="match status" value="1"/>
</dbReference>
<keyword evidence="6" id="KW-1185">Reference proteome</keyword>
<evidence type="ECO:0000313" key="5">
    <source>
        <dbReference type="EMBL" id="CCH50254.1"/>
    </source>
</evidence>
<organism evidence="5 6">
    <name type="scientific">Pseudodesulfovibrio piezophilus (strain DSM 21447 / JCM 15486 / C1TLV30)</name>
    <name type="common">Desulfovibrio piezophilus</name>
    <dbReference type="NCBI Taxonomy" id="1322246"/>
    <lineage>
        <taxon>Bacteria</taxon>
        <taxon>Pseudomonadati</taxon>
        <taxon>Thermodesulfobacteriota</taxon>
        <taxon>Desulfovibrionia</taxon>
        <taxon>Desulfovibrionales</taxon>
        <taxon>Desulfovibrionaceae</taxon>
    </lineage>
</organism>
<evidence type="ECO:0000256" key="4">
    <source>
        <dbReference type="HAMAP-Rule" id="MF_00213"/>
    </source>
</evidence>
<feature type="binding site" evidence="4">
    <location>
        <position position="76"/>
    </location>
    <ligand>
        <name>Zn(2+)</name>
        <dbReference type="ChEBI" id="CHEBI:29105"/>
    </ligand>
</feature>
<dbReference type="PANTHER" id="PTHR34535">
    <property type="entry name" value="HYDROGENASE MATURATION FACTOR HYPA"/>
    <property type="match status" value="1"/>
</dbReference>
<reference evidence="6" key="2">
    <citation type="journal article" date="2013" name="Stand. Genomic Sci.">
        <title>Complete genome sequence of Desulfocapsa sulfexigens, a marine deltaproteobacterium specialized in disproportionating inorganic sulfur compounds.</title>
        <authorList>
            <person name="Finster K.W."/>
            <person name="Kjeldsen K.U."/>
            <person name="Kube M."/>
            <person name="Reinhardt R."/>
            <person name="Mussmann M."/>
            <person name="Amann R."/>
            <person name="Schreiber L."/>
        </authorList>
    </citation>
    <scope>NUCLEOTIDE SEQUENCE [LARGE SCALE GENOMIC DNA]</scope>
    <source>
        <strain evidence="6">DSM 10523 / SB164P1</strain>
    </source>
</reference>
<dbReference type="STRING" id="1322246.BN4_20192"/>
<name>M1WSL0_PSEP2</name>
<dbReference type="PATRIC" id="fig|879567.3.peg.3262"/>
<keyword evidence="2 4" id="KW-0479">Metal-binding</keyword>
<gene>
    <name evidence="4 5" type="primary">hypA</name>
    <name evidence="5" type="ordered locus">BN4_20192</name>
</gene>
<accession>M1WSL0</accession>
<protein>
    <recommendedName>
        <fullName evidence="4">Hydrogenase maturation factor HypA</fullName>
    </recommendedName>
</protein>
<sequence length="113" mass="12447">MHEATIVLGALTIVEEEMKKLGLNTVSRITLCRGELACVEEQTLQGCFEIASQTGFAQGAELAIERIPISFKCTRCDTIETTKILPSSCRHCGSEHLNLATGRELYVKNFEAE</sequence>
<dbReference type="Pfam" id="PF01155">
    <property type="entry name" value="HypA"/>
    <property type="match status" value="1"/>
</dbReference>
<feature type="binding site" evidence="4">
    <location>
        <position position="2"/>
    </location>
    <ligand>
        <name>Ni(2+)</name>
        <dbReference type="ChEBI" id="CHEBI:49786"/>
    </ligand>
</feature>
<dbReference type="GO" id="GO:0008270">
    <property type="term" value="F:zinc ion binding"/>
    <property type="evidence" value="ECO:0007669"/>
    <property type="project" value="UniProtKB-UniRule"/>
</dbReference>
<comment type="function">
    <text evidence="4">Involved in the maturation of [NiFe] hydrogenases. Required for nickel insertion into the metal center of the hydrogenase.</text>
</comment>
<dbReference type="KEGG" id="dpi:BN4_20192"/>
<dbReference type="eggNOG" id="COG0375">
    <property type="taxonomic scope" value="Bacteria"/>
</dbReference>
<comment type="similarity">
    <text evidence="4">Belongs to the HypA/HybF family.</text>
</comment>
<evidence type="ECO:0000313" key="6">
    <source>
        <dbReference type="Proteomes" id="UP000011724"/>
    </source>
</evidence>
<dbReference type="Proteomes" id="UP000011724">
    <property type="component" value="Chromosome"/>
</dbReference>
<dbReference type="GO" id="GO:0016151">
    <property type="term" value="F:nickel cation binding"/>
    <property type="evidence" value="ECO:0007669"/>
    <property type="project" value="UniProtKB-UniRule"/>
</dbReference>
<feature type="binding site" evidence="4">
    <location>
        <position position="89"/>
    </location>
    <ligand>
        <name>Zn(2+)</name>
        <dbReference type="ChEBI" id="CHEBI:29105"/>
    </ligand>
</feature>
<proteinExistence type="inferred from homology"/>
<dbReference type="HAMAP" id="MF_00213">
    <property type="entry name" value="HypA_HybF"/>
    <property type="match status" value="1"/>
</dbReference>
<evidence type="ECO:0000256" key="1">
    <source>
        <dbReference type="ARBA" id="ARBA00022596"/>
    </source>
</evidence>
<dbReference type="InterPro" id="IPR000688">
    <property type="entry name" value="HypA/HybF"/>
</dbReference>
<keyword evidence="3 4" id="KW-0862">Zinc</keyword>
<dbReference type="GO" id="GO:0051604">
    <property type="term" value="P:protein maturation"/>
    <property type="evidence" value="ECO:0007669"/>
    <property type="project" value="InterPro"/>
</dbReference>
<dbReference type="RefSeq" id="WP_015416296.1">
    <property type="nucleotide sequence ID" value="NC_020409.1"/>
</dbReference>
<feature type="binding site" evidence="4">
    <location>
        <position position="92"/>
    </location>
    <ligand>
        <name>Zn(2+)</name>
        <dbReference type="ChEBI" id="CHEBI:29105"/>
    </ligand>
</feature>
<feature type="binding site" evidence="4">
    <location>
        <position position="73"/>
    </location>
    <ligand>
        <name>Zn(2+)</name>
        <dbReference type="ChEBI" id="CHEBI:29105"/>
    </ligand>
</feature>
<dbReference type="OrthoDB" id="9800361at2"/>
<evidence type="ECO:0000256" key="2">
    <source>
        <dbReference type="ARBA" id="ARBA00022723"/>
    </source>
</evidence>
<dbReference type="EMBL" id="FO203427">
    <property type="protein sequence ID" value="CCH50254.1"/>
    <property type="molecule type" value="Genomic_DNA"/>
</dbReference>
<reference evidence="5 6" key="1">
    <citation type="journal article" date="2013" name="PLoS ONE">
        <title>The first genomic and proteomic characterization of a deep-sea sulfate reducer: insights into the piezophilic lifestyle of Desulfovibrio piezophilus.</title>
        <authorList>
            <person name="Pradel N."/>
            <person name="Ji B."/>
            <person name="Gimenez G."/>
            <person name="Talla E."/>
            <person name="Lenoble P."/>
            <person name="Garel M."/>
            <person name="Tamburini C."/>
            <person name="Fourquet P."/>
            <person name="Lebrun R."/>
            <person name="Bertin P."/>
            <person name="Denis Y."/>
            <person name="Pophillat M."/>
            <person name="Barbe V."/>
            <person name="Ollivier B."/>
            <person name="Dolla A."/>
        </authorList>
    </citation>
    <scope>NUCLEOTIDE SEQUENCE [LARGE SCALE GENOMIC DNA]</scope>
    <source>
        <strain evidence="6">DSM 10523 / SB164P1</strain>
    </source>
</reference>
<dbReference type="PANTHER" id="PTHR34535:SF3">
    <property type="entry name" value="HYDROGENASE MATURATION FACTOR HYPA"/>
    <property type="match status" value="1"/>
</dbReference>
<dbReference type="Gene3D" id="3.30.2320.80">
    <property type="match status" value="1"/>
</dbReference>
<keyword evidence="1 4" id="KW-0533">Nickel</keyword>
<dbReference type="AlphaFoldDB" id="M1WSL0"/>
<evidence type="ECO:0000256" key="3">
    <source>
        <dbReference type="ARBA" id="ARBA00022833"/>
    </source>
</evidence>